<dbReference type="InterPro" id="IPR036271">
    <property type="entry name" value="Tet_transcr_reg_TetR-rel_C_sf"/>
</dbReference>
<dbReference type="PANTHER" id="PTHR30055:SF234">
    <property type="entry name" value="HTH-TYPE TRANSCRIPTIONAL REGULATOR BETI"/>
    <property type="match status" value="1"/>
</dbReference>
<organism evidence="6 7">
    <name type="scientific">Streptomyces shenzhenensis</name>
    <dbReference type="NCBI Taxonomy" id="943815"/>
    <lineage>
        <taxon>Bacteria</taxon>
        <taxon>Bacillati</taxon>
        <taxon>Actinomycetota</taxon>
        <taxon>Actinomycetes</taxon>
        <taxon>Kitasatosporales</taxon>
        <taxon>Streptomycetaceae</taxon>
        <taxon>Streptomyces</taxon>
    </lineage>
</organism>
<evidence type="ECO:0000313" key="7">
    <source>
        <dbReference type="Proteomes" id="UP000270471"/>
    </source>
</evidence>
<dbReference type="EMBL" id="PENI01000038">
    <property type="protein sequence ID" value="RMB80778.1"/>
    <property type="molecule type" value="Genomic_DNA"/>
</dbReference>
<sequence>MIVGTADKGSRDLRQALIEAASALLQEPRPAPAPSLRAVARACGVSATAVYLHFDSGAALIDAVLDMHFTDARTRAEAAVAAAAGPRERLDAFALTYVDWALAHPGPYQLVFESVDWLKETDTVRTWMENRTAAMAEDLKATAPAVDEAEALDRAEQLWTALHGIISGRCRQGRHEWRRDVTDEVTSMVAIFADAHHHRR</sequence>
<dbReference type="PROSITE" id="PS50977">
    <property type="entry name" value="HTH_TETR_2"/>
    <property type="match status" value="1"/>
</dbReference>
<dbReference type="SUPFAM" id="SSF46689">
    <property type="entry name" value="Homeodomain-like"/>
    <property type="match status" value="1"/>
</dbReference>
<evidence type="ECO:0000313" key="6">
    <source>
        <dbReference type="EMBL" id="RMB80778.1"/>
    </source>
</evidence>
<dbReference type="AlphaFoldDB" id="A0A3M0HXA3"/>
<gene>
    <name evidence="6" type="ORF">CTZ28_38615</name>
</gene>
<feature type="domain" description="HTH tetR-type" evidence="5">
    <location>
        <begin position="11"/>
        <end position="72"/>
    </location>
</feature>
<dbReference type="RefSeq" id="WP_121894473.1">
    <property type="nucleotide sequence ID" value="NZ_PENI01000038.1"/>
</dbReference>
<keyword evidence="1" id="KW-0805">Transcription regulation</keyword>
<keyword evidence="3" id="KW-0804">Transcription</keyword>
<dbReference type="GO" id="GO:0000976">
    <property type="term" value="F:transcription cis-regulatory region binding"/>
    <property type="evidence" value="ECO:0007669"/>
    <property type="project" value="TreeGrafter"/>
</dbReference>
<proteinExistence type="predicted"/>
<dbReference type="InterPro" id="IPR025996">
    <property type="entry name" value="MT1864/Rv1816-like_C"/>
</dbReference>
<protein>
    <submittedName>
        <fullName evidence="6">TetR family transcriptional regulator</fullName>
    </submittedName>
</protein>
<dbReference type="Pfam" id="PF00440">
    <property type="entry name" value="TetR_N"/>
    <property type="match status" value="1"/>
</dbReference>
<dbReference type="GO" id="GO:0003700">
    <property type="term" value="F:DNA-binding transcription factor activity"/>
    <property type="evidence" value="ECO:0007669"/>
    <property type="project" value="TreeGrafter"/>
</dbReference>
<dbReference type="InterPro" id="IPR050109">
    <property type="entry name" value="HTH-type_TetR-like_transc_reg"/>
</dbReference>
<evidence type="ECO:0000259" key="5">
    <source>
        <dbReference type="PROSITE" id="PS50977"/>
    </source>
</evidence>
<dbReference type="PANTHER" id="PTHR30055">
    <property type="entry name" value="HTH-TYPE TRANSCRIPTIONAL REGULATOR RUTR"/>
    <property type="match status" value="1"/>
</dbReference>
<feature type="DNA-binding region" description="H-T-H motif" evidence="4">
    <location>
        <begin position="35"/>
        <end position="54"/>
    </location>
</feature>
<evidence type="ECO:0000256" key="1">
    <source>
        <dbReference type="ARBA" id="ARBA00023015"/>
    </source>
</evidence>
<reference evidence="6 7" key="1">
    <citation type="submission" date="2017-11" db="EMBL/GenBank/DDBJ databases">
        <title>Draft genome of actinobacteria isolated from guarana (Paullinia cupana (Mart.) Ducke.</title>
        <authorList>
            <person name="Siqueira K.A."/>
            <person name="Liotti R.G."/>
            <person name="Mendes T.A.O."/>
            <person name="Soares M.A."/>
        </authorList>
    </citation>
    <scope>NUCLEOTIDE SEQUENCE [LARGE SCALE GENOMIC DNA]</scope>
    <source>
        <strain evidence="6 7">193</strain>
    </source>
</reference>
<evidence type="ECO:0000256" key="3">
    <source>
        <dbReference type="ARBA" id="ARBA00023163"/>
    </source>
</evidence>
<name>A0A3M0HXA3_9ACTN</name>
<keyword evidence="2 4" id="KW-0238">DNA-binding</keyword>
<dbReference type="Pfam" id="PF13305">
    <property type="entry name" value="TetR_C_33"/>
    <property type="match status" value="1"/>
</dbReference>
<accession>A0A3M0HXA3</accession>
<dbReference type="Proteomes" id="UP000270471">
    <property type="component" value="Unassembled WGS sequence"/>
</dbReference>
<dbReference type="InterPro" id="IPR001647">
    <property type="entry name" value="HTH_TetR"/>
</dbReference>
<dbReference type="OrthoDB" id="8222629at2"/>
<dbReference type="SUPFAM" id="SSF48498">
    <property type="entry name" value="Tetracyclin repressor-like, C-terminal domain"/>
    <property type="match status" value="1"/>
</dbReference>
<comment type="caution">
    <text evidence="6">The sequence shown here is derived from an EMBL/GenBank/DDBJ whole genome shotgun (WGS) entry which is preliminary data.</text>
</comment>
<dbReference type="InterPro" id="IPR009057">
    <property type="entry name" value="Homeodomain-like_sf"/>
</dbReference>
<evidence type="ECO:0000256" key="2">
    <source>
        <dbReference type="ARBA" id="ARBA00023125"/>
    </source>
</evidence>
<evidence type="ECO:0000256" key="4">
    <source>
        <dbReference type="PROSITE-ProRule" id="PRU00335"/>
    </source>
</evidence>
<dbReference type="Gene3D" id="1.10.357.10">
    <property type="entry name" value="Tetracycline Repressor, domain 2"/>
    <property type="match status" value="1"/>
</dbReference>
<keyword evidence="7" id="KW-1185">Reference proteome</keyword>